<evidence type="ECO:0000313" key="4">
    <source>
        <dbReference type="Proteomes" id="UP000239590"/>
    </source>
</evidence>
<dbReference type="Proteomes" id="UP000239590">
    <property type="component" value="Unassembled WGS sequence"/>
</dbReference>
<feature type="domain" description="Cupin type-2" evidence="2">
    <location>
        <begin position="79"/>
        <end position="136"/>
    </location>
</feature>
<dbReference type="OrthoDB" id="2620172at2"/>
<evidence type="ECO:0000259" key="2">
    <source>
        <dbReference type="Pfam" id="PF07883"/>
    </source>
</evidence>
<name>A0A2S7IPR3_9BACT</name>
<dbReference type="InterPro" id="IPR014710">
    <property type="entry name" value="RmlC-like_jellyroll"/>
</dbReference>
<dbReference type="InterPro" id="IPR011051">
    <property type="entry name" value="RmlC_Cupin_sf"/>
</dbReference>
<dbReference type="PANTHER" id="PTHR36440:SF1">
    <property type="entry name" value="PUTATIVE (AFU_ORTHOLOGUE AFUA_8G07350)-RELATED"/>
    <property type="match status" value="1"/>
</dbReference>
<accession>A0A2S7IPR3</accession>
<keyword evidence="4" id="KW-1185">Reference proteome</keyword>
<gene>
    <name evidence="3" type="ORF">C5O19_08795</name>
</gene>
<dbReference type="InterPro" id="IPR013096">
    <property type="entry name" value="Cupin_2"/>
</dbReference>
<comment type="caution">
    <text evidence="3">The sequence shown here is derived from an EMBL/GenBank/DDBJ whole genome shotgun (WGS) entry which is preliminary data.</text>
</comment>
<dbReference type="PANTHER" id="PTHR36440">
    <property type="entry name" value="PUTATIVE (AFU_ORTHOLOGUE AFUA_8G07350)-RELATED"/>
    <property type="match status" value="1"/>
</dbReference>
<evidence type="ECO:0000313" key="3">
    <source>
        <dbReference type="EMBL" id="PQA59713.1"/>
    </source>
</evidence>
<sequence length="187" mass="20945">MYPPTRRSFIVRLSALAAHRLLSPTLATTTMASSATKPFVIQESEARFGQLYQVLGMELSLKIAGQDTHQQLTMFYGKYHKNDGPPVHVHHGQDEQFYIVEGDFLVQVGEQTYTLHGGDTIFLPRQVPHAFLVLSETGKMFFQTNPSGQTEALFKRLSQLPATATLEEIKQVHQKHGVSIVGPRLQN</sequence>
<protein>
    <submittedName>
        <fullName evidence="3">Cupin</fullName>
    </submittedName>
</protein>
<feature type="signal peptide" evidence="1">
    <location>
        <begin position="1"/>
        <end position="27"/>
    </location>
</feature>
<dbReference type="EMBL" id="PTRA01000001">
    <property type="protein sequence ID" value="PQA59713.1"/>
    <property type="molecule type" value="Genomic_DNA"/>
</dbReference>
<dbReference type="AlphaFoldDB" id="A0A2S7IPR3"/>
<dbReference type="SUPFAM" id="SSF51182">
    <property type="entry name" value="RmlC-like cupins"/>
    <property type="match status" value="1"/>
</dbReference>
<feature type="chain" id="PRO_5015666332" evidence="1">
    <location>
        <begin position="28"/>
        <end position="187"/>
    </location>
</feature>
<dbReference type="Pfam" id="PF07883">
    <property type="entry name" value="Cupin_2"/>
    <property type="match status" value="1"/>
</dbReference>
<dbReference type="InterPro" id="IPR053146">
    <property type="entry name" value="QDO-like"/>
</dbReference>
<organism evidence="3 4">
    <name type="scientific">Siphonobacter curvatus</name>
    <dbReference type="NCBI Taxonomy" id="2094562"/>
    <lineage>
        <taxon>Bacteria</taxon>
        <taxon>Pseudomonadati</taxon>
        <taxon>Bacteroidota</taxon>
        <taxon>Cytophagia</taxon>
        <taxon>Cytophagales</taxon>
        <taxon>Cytophagaceae</taxon>
        <taxon>Siphonobacter</taxon>
    </lineage>
</organism>
<keyword evidence="1" id="KW-0732">Signal</keyword>
<reference evidence="4" key="1">
    <citation type="submission" date="2018-02" db="EMBL/GenBank/DDBJ databases">
        <title>Genome sequencing of Solimonas sp. HR-BB.</title>
        <authorList>
            <person name="Lee Y."/>
            <person name="Jeon C.O."/>
        </authorList>
    </citation>
    <scope>NUCLEOTIDE SEQUENCE [LARGE SCALE GENOMIC DNA]</scope>
    <source>
        <strain evidence="4">HR-U</strain>
    </source>
</reference>
<dbReference type="Gene3D" id="2.60.120.10">
    <property type="entry name" value="Jelly Rolls"/>
    <property type="match status" value="1"/>
</dbReference>
<proteinExistence type="predicted"/>
<evidence type="ECO:0000256" key="1">
    <source>
        <dbReference type="SAM" id="SignalP"/>
    </source>
</evidence>